<dbReference type="GO" id="GO:0022625">
    <property type="term" value="C:cytosolic large ribosomal subunit"/>
    <property type="evidence" value="ECO:0007669"/>
    <property type="project" value="TreeGrafter"/>
</dbReference>
<dbReference type="CDD" id="cd00495">
    <property type="entry name" value="Ribosomal_L25_TL5_CTC"/>
    <property type="match status" value="1"/>
</dbReference>
<dbReference type="Pfam" id="PF14693">
    <property type="entry name" value="Ribosomal_TL5_C"/>
    <property type="match status" value="1"/>
</dbReference>
<evidence type="ECO:0000256" key="6">
    <source>
        <dbReference type="SAM" id="MobiDB-lite"/>
    </source>
</evidence>
<dbReference type="InterPro" id="IPR020057">
    <property type="entry name" value="Ribosomal_bL25_b-dom"/>
</dbReference>
<evidence type="ECO:0000259" key="8">
    <source>
        <dbReference type="Pfam" id="PF14693"/>
    </source>
</evidence>
<dbReference type="PANTHER" id="PTHR33284">
    <property type="entry name" value="RIBOSOMAL PROTEIN L25/GLN-TRNA SYNTHETASE, ANTI-CODON-BINDING DOMAIN-CONTAINING PROTEIN"/>
    <property type="match status" value="1"/>
</dbReference>
<feature type="domain" description="Large ribosomal subunit protein bL25 beta" evidence="8">
    <location>
        <begin position="100"/>
        <end position="182"/>
    </location>
</feature>
<protein>
    <recommendedName>
        <fullName evidence="5">Large ribosomal subunit protein bL25</fullName>
    </recommendedName>
    <alternativeName>
        <fullName evidence="5">General stress protein CTC</fullName>
    </alternativeName>
</protein>
<keyword evidence="1 5" id="KW-0699">rRNA-binding</keyword>
<dbReference type="PATRIC" id="fig|1036673.3.peg.7090"/>
<sequence>MPTTLKAEVRTTTTKGERNQLRAQGMVPGVVYGKKVSQTSIAIDQKELVQLLKSNPHAIIDMEVPEFGKQPVMISEVQRDKLSRKVLHVDFHQINMDEPVNTTVRIEFIGEPQGVSEGGILQIQRHELDIRCLPRDIPASIEIDISALNVGENKIVSELQLPANIELKTDENDVIATILTPQKEVEETVEAEEAVAEAAPEEPAAEEAAEEKAEANA</sequence>
<dbReference type="KEGG" id="pms:KNP414_07601"/>
<comment type="subunit">
    <text evidence="5">Part of the 50S ribosomal subunit; part of the 5S rRNA/L5/L18/L25 subcomplex. Contacts the 5S rRNA. Binds to the 5S rRNA independently of L5 and L18.</text>
</comment>
<dbReference type="Gene3D" id="2.40.240.10">
    <property type="entry name" value="Ribosomal Protein L25, Chain P"/>
    <property type="match status" value="1"/>
</dbReference>
<dbReference type="RefSeq" id="WP_013921238.1">
    <property type="nucleotide sequence ID" value="NC_015690.1"/>
</dbReference>
<dbReference type="HOGENOM" id="CLU_075939_2_0_9"/>
<dbReference type="Pfam" id="PF01386">
    <property type="entry name" value="Ribosomal_L25p"/>
    <property type="match status" value="1"/>
</dbReference>
<dbReference type="HAMAP" id="MF_01334">
    <property type="entry name" value="Ribosomal_bL25_CTC"/>
    <property type="match status" value="1"/>
</dbReference>
<dbReference type="InterPro" id="IPR020056">
    <property type="entry name" value="Rbsml_bL25/Gln-tRNA_synth_N"/>
</dbReference>
<dbReference type="InterPro" id="IPR020930">
    <property type="entry name" value="Ribosomal_uL5_bac-type"/>
</dbReference>
<comment type="function">
    <text evidence="5">This is one of the proteins that binds to the 5S RNA in the ribosome where it forms part of the central protuberance.</text>
</comment>
<evidence type="ECO:0000313" key="10">
    <source>
        <dbReference type="Proteomes" id="UP000006620"/>
    </source>
</evidence>
<dbReference type="GO" id="GO:0003735">
    <property type="term" value="F:structural constituent of ribosome"/>
    <property type="evidence" value="ECO:0007669"/>
    <property type="project" value="InterPro"/>
</dbReference>
<evidence type="ECO:0000259" key="7">
    <source>
        <dbReference type="Pfam" id="PF01386"/>
    </source>
</evidence>
<evidence type="ECO:0000256" key="1">
    <source>
        <dbReference type="ARBA" id="ARBA00022730"/>
    </source>
</evidence>
<feature type="region of interest" description="Disordered" evidence="6">
    <location>
        <begin position="185"/>
        <end position="217"/>
    </location>
</feature>
<proteinExistence type="inferred from homology"/>
<keyword evidence="2 5" id="KW-0694">RNA-binding</keyword>
<evidence type="ECO:0000256" key="2">
    <source>
        <dbReference type="ARBA" id="ARBA00022884"/>
    </source>
</evidence>
<dbReference type="GO" id="GO:0006412">
    <property type="term" value="P:translation"/>
    <property type="evidence" value="ECO:0007669"/>
    <property type="project" value="UniProtKB-UniRule"/>
</dbReference>
<dbReference type="InterPro" id="IPR011035">
    <property type="entry name" value="Ribosomal_bL25/Gln-tRNA_synth"/>
</dbReference>
<feature type="compositionally biased region" description="Acidic residues" evidence="6">
    <location>
        <begin position="187"/>
        <end position="209"/>
    </location>
</feature>
<dbReference type="EMBL" id="CP002869">
    <property type="protein sequence ID" value="AEI46091.1"/>
    <property type="molecule type" value="Genomic_DNA"/>
</dbReference>
<dbReference type="Gene3D" id="2.170.120.20">
    <property type="entry name" value="Ribosomal protein L25, beta domain"/>
    <property type="match status" value="1"/>
</dbReference>
<gene>
    <name evidence="5" type="primary">rplY</name>
    <name evidence="5" type="synonym">ctc</name>
    <name evidence="9" type="ordered locus">KNP414_07601</name>
</gene>
<evidence type="ECO:0000256" key="5">
    <source>
        <dbReference type="HAMAP-Rule" id="MF_01334"/>
    </source>
</evidence>
<organism evidence="9 10">
    <name type="scientific">Paenibacillus mucilaginosus (strain KNP414)</name>
    <dbReference type="NCBI Taxonomy" id="1036673"/>
    <lineage>
        <taxon>Bacteria</taxon>
        <taxon>Bacillati</taxon>
        <taxon>Bacillota</taxon>
        <taxon>Bacilli</taxon>
        <taxon>Bacillales</taxon>
        <taxon>Paenibacillaceae</taxon>
        <taxon>Paenibacillus</taxon>
    </lineage>
</organism>
<dbReference type="PANTHER" id="PTHR33284:SF1">
    <property type="entry name" value="RIBOSOMAL PROTEIN L25_GLN-TRNA SYNTHETASE, ANTI-CODON-BINDING DOMAIN-CONTAINING PROTEIN"/>
    <property type="match status" value="1"/>
</dbReference>
<reference evidence="9 10" key="2">
    <citation type="journal article" date="2013" name="Genome Announc.">
        <title>Genome Sequence of Growth-Improving Paenibacillus mucilaginosus Strain KNP414.</title>
        <authorList>
            <person name="Lu J.J."/>
            <person name="Wang J.F."/>
            <person name="Hu X.F."/>
        </authorList>
    </citation>
    <scope>NUCLEOTIDE SEQUENCE [LARGE SCALE GENOMIC DNA]</scope>
    <source>
        <strain evidence="9 10">KNP414</strain>
    </source>
</reference>
<dbReference type="GO" id="GO:0008097">
    <property type="term" value="F:5S rRNA binding"/>
    <property type="evidence" value="ECO:0007669"/>
    <property type="project" value="InterPro"/>
</dbReference>
<name>F8FCK0_PAEMK</name>
<reference evidence="10" key="1">
    <citation type="submission" date="2011-06" db="EMBL/GenBank/DDBJ databases">
        <title>Complete genome sequence of Paenibacillus mucilaginosus KNP414.</title>
        <authorList>
            <person name="Wang J."/>
            <person name="Hu S."/>
            <person name="Hu X."/>
            <person name="Zhang B."/>
            <person name="Dong D."/>
            <person name="Zhang S."/>
            <person name="Zhao K."/>
            <person name="Wu D."/>
        </authorList>
    </citation>
    <scope>NUCLEOTIDE SEQUENCE [LARGE SCALE GENOMIC DNA]</scope>
    <source>
        <strain evidence="10">KNP414</strain>
    </source>
</reference>
<dbReference type="InterPro" id="IPR029751">
    <property type="entry name" value="Ribosomal_L25_dom"/>
</dbReference>
<comment type="similarity">
    <text evidence="5">Belongs to the bacterial ribosomal protein bL25 family. CTC subfamily.</text>
</comment>
<feature type="domain" description="Large ribosomal subunit protein bL25 L25" evidence="7">
    <location>
        <begin position="5"/>
        <end position="91"/>
    </location>
</feature>
<dbReference type="NCBIfam" id="TIGR00731">
    <property type="entry name" value="bL25_bact_ctc"/>
    <property type="match status" value="1"/>
</dbReference>
<keyword evidence="4 5" id="KW-0687">Ribonucleoprotein</keyword>
<dbReference type="InterPro" id="IPR001021">
    <property type="entry name" value="Ribosomal_bL25_long"/>
</dbReference>
<evidence type="ECO:0000313" key="9">
    <source>
        <dbReference type="EMBL" id="AEI46091.1"/>
    </source>
</evidence>
<evidence type="ECO:0000256" key="3">
    <source>
        <dbReference type="ARBA" id="ARBA00022980"/>
    </source>
</evidence>
<accession>F8FCK0</accession>
<dbReference type="SUPFAM" id="SSF50715">
    <property type="entry name" value="Ribosomal protein L25-like"/>
    <property type="match status" value="1"/>
</dbReference>
<evidence type="ECO:0000256" key="4">
    <source>
        <dbReference type="ARBA" id="ARBA00023274"/>
    </source>
</evidence>
<dbReference type="InterPro" id="IPR037121">
    <property type="entry name" value="Ribosomal_bL25_C"/>
</dbReference>
<dbReference type="AlphaFoldDB" id="F8FCK0"/>
<dbReference type="Proteomes" id="UP000006620">
    <property type="component" value="Chromosome"/>
</dbReference>
<keyword evidence="3 5" id="KW-0689">Ribosomal protein</keyword>